<dbReference type="EMBL" id="BMGY01000006">
    <property type="protein sequence ID" value="GGH82219.1"/>
    <property type="molecule type" value="Genomic_DNA"/>
</dbReference>
<protein>
    <recommendedName>
        <fullName evidence="3">Outer membrane protein assembly factor BamE</fullName>
    </recommendedName>
</protein>
<dbReference type="Proteomes" id="UP000637774">
    <property type="component" value="Unassembled WGS sequence"/>
</dbReference>
<evidence type="ECO:0000313" key="2">
    <source>
        <dbReference type="Proteomes" id="UP000637774"/>
    </source>
</evidence>
<organism evidence="1 2">
    <name type="scientific">Hymenobacter frigidus</name>
    <dbReference type="NCBI Taxonomy" id="1524095"/>
    <lineage>
        <taxon>Bacteria</taxon>
        <taxon>Pseudomonadati</taxon>
        <taxon>Bacteroidota</taxon>
        <taxon>Cytophagia</taxon>
        <taxon>Cytophagales</taxon>
        <taxon>Hymenobacteraceae</taxon>
        <taxon>Hymenobacter</taxon>
    </lineage>
</organism>
<reference evidence="2" key="1">
    <citation type="journal article" date="2019" name="Int. J. Syst. Evol. Microbiol.">
        <title>The Global Catalogue of Microorganisms (GCM) 10K type strain sequencing project: providing services to taxonomists for standard genome sequencing and annotation.</title>
        <authorList>
            <consortium name="The Broad Institute Genomics Platform"/>
            <consortium name="The Broad Institute Genome Sequencing Center for Infectious Disease"/>
            <person name="Wu L."/>
            <person name="Ma J."/>
        </authorList>
    </citation>
    <scope>NUCLEOTIDE SEQUENCE [LARGE SCALE GENOMIC DNA]</scope>
    <source>
        <strain evidence="2">CGMCC 1.14966</strain>
    </source>
</reference>
<comment type="caution">
    <text evidence="1">The sequence shown here is derived from an EMBL/GenBank/DDBJ whole genome shotgun (WGS) entry which is preliminary data.</text>
</comment>
<keyword evidence="2" id="KW-1185">Reference proteome</keyword>
<name>A0ABQ2A0Y9_9BACT</name>
<sequence length="94" mass="10463">MKKAVSVLLVLGLLYGLYAWAFDHGDAVYSQLPHVKVGMSSNEVRALLGPPDTTYVWEEGSPLQVLHYDMGLLAPDDVRVFLDHDTVTQVTYDL</sequence>
<proteinExistence type="predicted"/>
<evidence type="ECO:0000313" key="1">
    <source>
        <dbReference type="EMBL" id="GGH82219.1"/>
    </source>
</evidence>
<accession>A0ABQ2A0Y9</accession>
<evidence type="ECO:0008006" key="3">
    <source>
        <dbReference type="Google" id="ProtNLM"/>
    </source>
</evidence>
<gene>
    <name evidence="1" type="ORF">GCM10011495_10120</name>
</gene>